<dbReference type="EMBL" id="BAAANL010000001">
    <property type="protein sequence ID" value="GAA1849900.1"/>
    <property type="molecule type" value="Genomic_DNA"/>
</dbReference>
<comment type="caution">
    <text evidence="3">The sequence shown here is derived from an EMBL/GenBank/DDBJ whole genome shotgun (WGS) entry which is preliminary data.</text>
</comment>
<name>A0ABN2N306_9MICO</name>
<dbReference type="Proteomes" id="UP001501094">
    <property type="component" value="Unassembled WGS sequence"/>
</dbReference>
<keyword evidence="2" id="KW-0472">Membrane</keyword>
<evidence type="ECO:0000313" key="4">
    <source>
        <dbReference type="Proteomes" id="UP001501094"/>
    </source>
</evidence>
<feature type="compositionally biased region" description="Gly residues" evidence="1">
    <location>
        <begin position="470"/>
        <end position="479"/>
    </location>
</feature>
<evidence type="ECO:0000256" key="1">
    <source>
        <dbReference type="SAM" id="MobiDB-lite"/>
    </source>
</evidence>
<evidence type="ECO:0000256" key="2">
    <source>
        <dbReference type="SAM" id="Phobius"/>
    </source>
</evidence>
<feature type="region of interest" description="Disordered" evidence="1">
    <location>
        <begin position="67"/>
        <end position="102"/>
    </location>
</feature>
<feature type="transmembrane region" description="Helical" evidence="2">
    <location>
        <begin position="21"/>
        <end position="44"/>
    </location>
</feature>
<dbReference type="RefSeq" id="WP_344098869.1">
    <property type="nucleotide sequence ID" value="NZ_BAAANL010000001.1"/>
</dbReference>
<accession>A0ABN2N306</accession>
<keyword evidence="2" id="KW-1133">Transmembrane helix</keyword>
<feature type="compositionally biased region" description="Gly residues" evidence="1">
    <location>
        <begin position="71"/>
        <end position="82"/>
    </location>
</feature>
<feature type="region of interest" description="Disordered" evidence="1">
    <location>
        <begin position="167"/>
        <end position="193"/>
    </location>
</feature>
<feature type="region of interest" description="Disordered" evidence="1">
    <location>
        <begin position="650"/>
        <end position="670"/>
    </location>
</feature>
<proteinExistence type="predicted"/>
<sequence>MAASQSTRLPLRRRLRPDGGQAVIEYVGVVAVVMLVVLAIVLGATPVGASISEQLLCAVESVDGEAEDCVGGTGEPGGGGTGSPTDAPSGDPSAPPTGDCETDVTFDAVNVIQQWATSVVQIGCEWYPVPTKCFAEHMPEGYLDREPADRVYNQDAVPDFVTCVTEGRGGPSEDPNDPNCANAVPTSGEFDEDAPPVVQVGCKELPVPKGCEDEWANYENAEPGKDRAAASGWLANCVADKYQSMEPPCVVETTGHVDQTKGSFLFFRWGETNGTLIEKLGDGRIRIHILKGVELGAGISGDNVGGSPISFDVAGITGYESDKTYEFTDMTKAQEWIDWYKKYDAVNGKHATPYGCTRGPCYVPDPYPEMADNLRDEEPEHHELSESDSKITKVSLKGGLSMGGSAGQFELKGSIEGGYEGEVQVEERLFSDGSQVATYTSSDIGGFLIGAKLGGKQPFTKDKNGKPTSSGGGGAGGKVGMEWKGTTSSTVVWDKDGQLSKLIITMDDQVMRTLYQAGIDVSVALPYGFTIGGGYKKEEQAGTISTRQMILDFNQYPELREVLGPEIDEVFPRDAEGRLIKDDVVIDGNDEQGGELYDAADEYGNVRELKYDAEKVTEGGDFKIGWEGLNLFKTEWVSVDEERTLSESSFEVTDVDGNKQTTSPAPQCRAKDFEAPDDYYETDFSDPPTHLADSGHPTGSEHFPNDKPKYTEGTYPGTDYSGDVPKDRAERTHSLLDEYSRTFPDKNILVVKDFGNFSFRTVSGYEHLATVDGFDVIAIDSGTVKNNGDGGWINWGFQGSYDYNPDTKTVKFK</sequence>
<feature type="region of interest" description="Disordered" evidence="1">
    <location>
        <begin position="458"/>
        <end position="480"/>
    </location>
</feature>
<keyword evidence="4" id="KW-1185">Reference proteome</keyword>
<organism evidence="3 4">
    <name type="scientific">Myceligenerans crystallogenes</name>
    <dbReference type="NCBI Taxonomy" id="316335"/>
    <lineage>
        <taxon>Bacteria</taxon>
        <taxon>Bacillati</taxon>
        <taxon>Actinomycetota</taxon>
        <taxon>Actinomycetes</taxon>
        <taxon>Micrococcales</taxon>
        <taxon>Promicromonosporaceae</taxon>
        <taxon>Myceligenerans</taxon>
    </lineage>
</organism>
<feature type="region of interest" description="Disordered" evidence="1">
    <location>
        <begin position="687"/>
        <end position="711"/>
    </location>
</feature>
<keyword evidence="2" id="KW-0812">Transmembrane</keyword>
<reference evidence="3 4" key="1">
    <citation type="journal article" date="2019" name="Int. J. Syst. Evol. Microbiol.">
        <title>The Global Catalogue of Microorganisms (GCM) 10K type strain sequencing project: providing services to taxonomists for standard genome sequencing and annotation.</title>
        <authorList>
            <consortium name="The Broad Institute Genomics Platform"/>
            <consortium name="The Broad Institute Genome Sequencing Center for Infectious Disease"/>
            <person name="Wu L."/>
            <person name="Ma J."/>
        </authorList>
    </citation>
    <scope>NUCLEOTIDE SEQUENCE [LARGE SCALE GENOMIC DNA]</scope>
    <source>
        <strain evidence="3 4">JCM 14326</strain>
    </source>
</reference>
<protein>
    <submittedName>
        <fullName evidence="3">Uncharacterized protein</fullName>
    </submittedName>
</protein>
<gene>
    <name evidence="3" type="ORF">GCM10009751_02700</name>
</gene>
<evidence type="ECO:0000313" key="3">
    <source>
        <dbReference type="EMBL" id="GAA1849900.1"/>
    </source>
</evidence>